<reference evidence="1 2" key="1">
    <citation type="journal article" date="2019" name="BMC Genomics">
        <title>New insights from Opisthorchis felineus genome: update on genomics of the epidemiologically important liver flukes.</title>
        <authorList>
            <person name="Ershov N.I."/>
            <person name="Mordvinov V.A."/>
            <person name="Prokhortchouk E.B."/>
            <person name="Pakharukova M.Y."/>
            <person name="Gunbin K.V."/>
            <person name="Ustyantsev K."/>
            <person name="Genaev M.A."/>
            <person name="Blinov A.G."/>
            <person name="Mazur A."/>
            <person name="Boulygina E."/>
            <person name="Tsygankova S."/>
            <person name="Khrameeva E."/>
            <person name="Chekanov N."/>
            <person name="Fan G."/>
            <person name="Xiao A."/>
            <person name="Zhang H."/>
            <person name="Xu X."/>
            <person name="Yang H."/>
            <person name="Solovyev V."/>
            <person name="Lee S.M."/>
            <person name="Liu X."/>
            <person name="Afonnikov D.A."/>
            <person name="Skryabin K.G."/>
        </authorList>
    </citation>
    <scope>NUCLEOTIDE SEQUENCE [LARGE SCALE GENOMIC DNA]</scope>
    <source>
        <strain evidence="1">AK-0245</strain>
        <tissue evidence="1">Whole organism</tissue>
    </source>
</reference>
<dbReference type="Proteomes" id="UP000308267">
    <property type="component" value="Unassembled WGS sequence"/>
</dbReference>
<proteinExistence type="predicted"/>
<dbReference type="AlphaFoldDB" id="A0A4S2LSQ7"/>
<dbReference type="EMBL" id="SJOL01006883">
    <property type="protein sequence ID" value="TGZ64118.1"/>
    <property type="molecule type" value="Genomic_DNA"/>
</dbReference>
<protein>
    <submittedName>
        <fullName evidence="1">Uncharacterized protein</fullName>
    </submittedName>
</protein>
<name>A0A4S2LSQ7_OPIFE</name>
<gene>
    <name evidence="1" type="ORF">CRM22_006528</name>
</gene>
<sequence length="106" mass="11884">MSTGPPQEVQGLLTGRIHESNLCEVFVTHNLPSLVDFDATVGLITRKNSFISGFGRLRPGASFRVLIFQHQSEVKRCMDISLDFRWLTMAVTLYLGFLLCRPACPL</sequence>
<organism evidence="1 2">
    <name type="scientific">Opisthorchis felineus</name>
    <dbReference type="NCBI Taxonomy" id="147828"/>
    <lineage>
        <taxon>Eukaryota</taxon>
        <taxon>Metazoa</taxon>
        <taxon>Spiralia</taxon>
        <taxon>Lophotrochozoa</taxon>
        <taxon>Platyhelminthes</taxon>
        <taxon>Trematoda</taxon>
        <taxon>Digenea</taxon>
        <taxon>Opisthorchiida</taxon>
        <taxon>Opisthorchiata</taxon>
        <taxon>Opisthorchiidae</taxon>
        <taxon>Opisthorchis</taxon>
    </lineage>
</organism>
<comment type="caution">
    <text evidence="1">The sequence shown here is derived from an EMBL/GenBank/DDBJ whole genome shotgun (WGS) entry which is preliminary data.</text>
</comment>
<keyword evidence="2" id="KW-1185">Reference proteome</keyword>
<evidence type="ECO:0000313" key="2">
    <source>
        <dbReference type="Proteomes" id="UP000308267"/>
    </source>
</evidence>
<accession>A0A4S2LSQ7</accession>
<evidence type="ECO:0000313" key="1">
    <source>
        <dbReference type="EMBL" id="TGZ64118.1"/>
    </source>
</evidence>